<feature type="transmembrane region" description="Helical" evidence="9">
    <location>
        <begin position="506"/>
        <end position="526"/>
    </location>
</feature>
<dbReference type="InterPro" id="IPR006665">
    <property type="entry name" value="OmpA-like"/>
</dbReference>
<evidence type="ECO:0000256" key="8">
    <source>
        <dbReference type="ARBA" id="ARBA00023136"/>
    </source>
</evidence>
<dbReference type="InterPro" id="IPR004131">
    <property type="entry name" value="PPase-energised_H-pump"/>
</dbReference>
<dbReference type="STRING" id="1454003.AW10_01643"/>
<evidence type="ECO:0000256" key="3">
    <source>
        <dbReference type="ARBA" id="ARBA00022692"/>
    </source>
</evidence>
<comment type="caution">
    <text evidence="11">The sequence shown here is derived from an EMBL/GenBank/DDBJ whole genome shotgun (WGS) entry which is preliminary data.</text>
</comment>
<dbReference type="EC" id="7.1.3.1" evidence="9"/>
<protein>
    <recommendedName>
        <fullName evidence="9">K(+)-insensitive pyrophosphate-energized proton pump</fullName>
        <ecNumber evidence="9">7.1.3.1</ecNumber>
    </recommendedName>
    <alternativeName>
        <fullName evidence="9">Membrane-bound proton-translocating pyrophosphatase</fullName>
    </alternativeName>
    <alternativeName>
        <fullName evidence="9">Pyrophosphate-energized inorganic pyrophosphatase</fullName>
        <shortName evidence="9">H(+)-PPase</shortName>
    </alternativeName>
</protein>
<keyword evidence="5 9" id="KW-1278">Translocase</keyword>
<evidence type="ECO:0000256" key="4">
    <source>
        <dbReference type="ARBA" id="ARBA00022842"/>
    </source>
</evidence>
<dbReference type="Proteomes" id="UP000021816">
    <property type="component" value="Unassembled WGS sequence"/>
</dbReference>
<gene>
    <name evidence="9 11" type="primary">hppA</name>
    <name evidence="11" type="ORF">AW10_01643</name>
</gene>
<keyword evidence="11" id="KW-0378">Hydrolase</keyword>
<comment type="cofactor">
    <cofactor evidence="9">
        <name>Mg(2+)</name>
        <dbReference type="ChEBI" id="CHEBI:18420"/>
    </cofactor>
</comment>
<evidence type="ECO:0000256" key="7">
    <source>
        <dbReference type="ARBA" id="ARBA00023065"/>
    </source>
</evidence>
<dbReference type="InterPro" id="IPR036737">
    <property type="entry name" value="OmpA-like_sf"/>
</dbReference>
<comment type="subunit">
    <text evidence="9">Homodimer.</text>
</comment>
<evidence type="ECO:0000256" key="1">
    <source>
        <dbReference type="ARBA" id="ARBA00004127"/>
    </source>
</evidence>
<feature type="transmembrane region" description="Helical" evidence="9">
    <location>
        <begin position="600"/>
        <end position="622"/>
    </location>
</feature>
<feature type="transmembrane region" description="Helical" evidence="9">
    <location>
        <begin position="54"/>
        <end position="72"/>
    </location>
</feature>
<dbReference type="PIRSF" id="PIRSF001265">
    <property type="entry name" value="H+-PPase"/>
    <property type="match status" value="1"/>
</dbReference>
<feature type="transmembrane region" description="Helical" evidence="9">
    <location>
        <begin position="375"/>
        <end position="399"/>
    </location>
</feature>
<keyword evidence="7 9" id="KW-0406">Ion transport</keyword>
<evidence type="ECO:0000313" key="12">
    <source>
        <dbReference type="Proteomes" id="UP000021816"/>
    </source>
</evidence>
<dbReference type="GO" id="GO:0000287">
    <property type="term" value="F:magnesium ion binding"/>
    <property type="evidence" value="ECO:0007669"/>
    <property type="project" value="UniProtKB-UniRule"/>
</dbReference>
<evidence type="ECO:0000256" key="6">
    <source>
        <dbReference type="ARBA" id="ARBA00022989"/>
    </source>
</evidence>
<dbReference type="Pfam" id="PF00691">
    <property type="entry name" value="OmpA"/>
    <property type="match status" value="1"/>
</dbReference>
<keyword evidence="9" id="KW-0375">Hydrogen ion transport</keyword>
<dbReference type="HAMAP" id="MF_01129">
    <property type="entry name" value="PPase_energized_pump"/>
    <property type="match status" value="1"/>
</dbReference>
<reference evidence="11 12" key="1">
    <citation type="submission" date="2014-02" db="EMBL/GenBank/DDBJ databases">
        <title>Expanding our view of genomic diversity in Candidatus Accumulibacter clades.</title>
        <authorList>
            <person name="Skennerton C.T."/>
            <person name="Barr J.J."/>
            <person name="Slater F.R."/>
            <person name="Bond P.L."/>
            <person name="Tyson G.W."/>
        </authorList>
    </citation>
    <scope>NUCLEOTIDE SEQUENCE [LARGE SCALE GENOMIC DNA]</scope>
    <source>
        <strain evidence="12">BA-92</strain>
    </source>
</reference>
<keyword evidence="4 9" id="KW-0460">Magnesium</keyword>
<proteinExistence type="inferred from homology"/>
<keyword evidence="6 9" id="KW-1133">Transmembrane helix</keyword>
<comment type="subcellular location">
    <subcellularLocation>
        <location evidence="9">Cell membrane</location>
        <topology evidence="9">Multi-pass membrane protein</topology>
    </subcellularLocation>
    <subcellularLocation>
        <location evidence="1">Endomembrane system</location>
        <topology evidence="1">Multi-pass membrane protein</topology>
    </subcellularLocation>
</comment>
<comment type="catalytic activity">
    <reaction evidence="9">
        <text>diphosphate + H2O + H(+)(in) = 2 phosphate + 2 H(+)(out)</text>
        <dbReference type="Rhea" id="RHEA:13973"/>
        <dbReference type="ChEBI" id="CHEBI:15377"/>
        <dbReference type="ChEBI" id="CHEBI:15378"/>
        <dbReference type="ChEBI" id="CHEBI:33019"/>
        <dbReference type="ChEBI" id="CHEBI:43474"/>
        <dbReference type="EC" id="7.1.3.1"/>
    </reaction>
</comment>
<feature type="transmembrane region" description="Helical" evidence="9">
    <location>
        <begin position="79"/>
        <end position="99"/>
    </location>
</feature>
<keyword evidence="3 9" id="KW-0812">Transmembrane</keyword>
<evidence type="ECO:0000259" key="10">
    <source>
        <dbReference type="PROSITE" id="PS51123"/>
    </source>
</evidence>
<dbReference type="NCBIfam" id="NF001951">
    <property type="entry name" value="PRK00733.1-2"/>
    <property type="match status" value="1"/>
</dbReference>
<evidence type="ECO:0000256" key="9">
    <source>
        <dbReference type="HAMAP-Rule" id="MF_01129"/>
    </source>
</evidence>
<dbReference type="Gene3D" id="3.30.1330.60">
    <property type="entry name" value="OmpA-like domain"/>
    <property type="match status" value="1"/>
</dbReference>
<dbReference type="NCBIfam" id="TIGR01104">
    <property type="entry name" value="V_PPase"/>
    <property type="match status" value="1"/>
</dbReference>
<feature type="transmembrane region" description="Helical" evidence="9">
    <location>
        <begin position="232"/>
        <end position="251"/>
    </location>
</feature>
<feature type="transmembrane region" description="Helical" evidence="9">
    <location>
        <begin position="574"/>
        <end position="593"/>
    </location>
</feature>
<name>A0A011NZD7_9PROT</name>
<feature type="domain" description="OmpA-like" evidence="10">
    <location>
        <begin position="713"/>
        <end position="825"/>
    </location>
</feature>
<evidence type="ECO:0000256" key="2">
    <source>
        <dbReference type="ARBA" id="ARBA00022448"/>
    </source>
</evidence>
<dbReference type="GO" id="GO:0004427">
    <property type="term" value="F:inorganic diphosphate phosphatase activity"/>
    <property type="evidence" value="ECO:0007669"/>
    <property type="project" value="UniProtKB-UniRule"/>
</dbReference>
<organism evidence="11 12">
    <name type="scientific">Candidatus Accumulibacter appositus</name>
    <dbReference type="NCBI Taxonomy" id="1454003"/>
    <lineage>
        <taxon>Bacteria</taxon>
        <taxon>Pseudomonadati</taxon>
        <taxon>Pseudomonadota</taxon>
        <taxon>Betaproteobacteria</taxon>
        <taxon>Candidatus Accumulibacter</taxon>
    </lineage>
</organism>
<dbReference type="GO" id="GO:0009678">
    <property type="term" value="F:diphosphate hydrolysis-driven proton transmembrane transporter activity"/>
    <property type="evidence" value="ECO:0007669"/>
    <property type="project" value="UniProtKB-UniRule"/>
</dbReference>
<evidence type="ECO:0000313" key="11">
    <source>
        <dbReference type="EMBL" id="EXI80736.1"/>
    </source>
</evidence>
<feature type="transmembrane region" description="Helical" evidence="9">
    <location>
        <begin position="291"/>
        <end position="310"/>
    </location>
</feature>
<dbReference type="PROSITE" id="PS51123">
    <property type="entry name" value="OMPA_2"/>
    <property type="match status" value="1"/>
</dbReference>
<dbReference type="EMBL" id="JEMX01000029">
    <property type="protein sequence ID" value="EXI80736.1"/>
    <property type="molecule type" value="Genomic_DNA"/>
</dbReference>
<dbReference type="GO" id="GO:0012505">
    <property type="term" value="C:endomembrane system"/>
    <property type="evidence" value="ECO:0007669"/>
    <property type="project" value="UniProtKB-SubCell"/>
</dbReference>
<dbReference type="PATRIC" id="fig|1454003.3.peg.1694"/>
<sequence>MGYLVFALLCALIAVGYGAVMTKWILGLPAGNPKMQEIAKAIQEGASAYLNKQYTTIGIVGAVLFVVIWLALGMGMAMGFLIGAVLSGATGFIGMNVSVRANVRTAEAARNGIAAALDVAFKGGAITGMLVVGLGLLGVAGYYAILRDPGGDLHHAVEPLIGLAFGGSLISIFARLGGGIFTKGADVGADLVGKVEAGIPEDDPRNPAVIADNVGDNVGDCAGMAADLFETYGVTVVATMVLGAMMLKGVPDANDNLIIYPLVLGGVSIIASIIGCFFVKASDGGKIMNALYRGLAVAGALALVAFYPVTRMLLGEGVTLADGSLITSGSIFGAATVGLVLTGLLVWITEYYTATEYSPVRSVAEASTTGHGTNIIAGLAVSMKACALPVLSVCAAIYITYALAGLYGIAIAATAMLSMSGIIVALDAYGPITDNAGGIAEMAGLPSSVRDVTDPLDAVGNTTKAVTKGYAIGSAGLAALVLFADYTHALEANFGASMRFDLSNHMVIIGLFLGGLIPYLFAAMAMEAVGRAAGSVVVEVRRQFAEIKGIMEGTAKPDYSRAVGMLTVAAIREMIIPSLLPVLVPVVVGLMLGPQALGGLLMGTIITGLFVAISMTTGGGAWDNAKKHIEDGNFGGKGSEAHKASVTGDTVGDPYKDTAGPAVNPLIKIINIVALMIVPLMVPAAGAKPMPAAQAPAAPAAVAAHAASATPAAAMAAPLPGATLYFDVGSAELPGDVAITLEGILLHVTANAGAKLAISGFQDASVSTEARAALSTDRAEAVSEALKAAGVAEERIEMQKPESINVTITGTGEGAAARRVEVKVK</sequence>
<feature type="site" description="Determinant of potassium independence" evidence="9">
    <location>
        <position position="464"/>
    </location>
</feature>
<comment type="function">
    <text evidence="9">Proton pump that utilizes the energy of pyrophosphate hydrolysis as the driving force for proton movement across the membrane. Generates a proton motive force.</text>
</comment>
<accession>A0A011NZD7</accession>
<keyword evidence="9" id="KW-1003">Cell membrane</keyword>
<keyword evidence="8 9" id="KW-0472">Membrane</keyword>
<dbReference type="Pfam" id="PF03030">
    <property type="entry name" value="H_PPase"/>
    <property type="match status" value="1"/>
</dbReference>
<dbReference type="GO" id="GO:0005886">
    <property type="term" value="C:plasma membrane"/>
    <property type="evidence" value="ECO:0007669"/>
    <property type="project" value="UniProtKB-SubCell"/>
</dbReference>
<dbReference type="AlphaFoldDB" id="A0A011NZD7"/>
<feature type="transmembrane region" description="Helical" evidence="9">
    <location>
        <begin position="330"/>
        <end position="354"/>
    </location>
</feature>
<dbReference type="PANTHER" id="PTHR31998">
    <property type="entry name" value="K(+)-INSENSITIVE PYROPHOSPHATE-ENERGIZED PROTON PUMP"/>
    <property type="match status" value="1"/>
</dbReference>
<evidence type="ECO:0000256" key="5">
    <source>
        <dbReference type="ARBA" id="ARBA00022967"/>
    </source>
</evidence>
<feature type="transmembrane region" description="Helical" evidence="9">
    <location>
        <begin position="662"/>
        <end position="682"/>
    </location>
</feature>
<keyword evidence="2 9" id="KW-0813">Transport</keyword>
<feature type="transmembrane region" description="Helical" evidence="9">
    <location>
        <begin position="119"/>
        <end position="145"/>
    </location>
</feature>
<feature type="transmembrane region" description="Helical" evidence="9">
    <location>
        <begin position="257"/>
        <end position="279"/>
    </location>
</feature>
<dbReference type="SUPFAM" id="SSF103088">
    <property type="entry name" value="OmpA-like"/>
    <property type="match status" value="1"/>
</dbReference>
<dbReference type="NCBIfam" id="NF001960">
    <property type="entry name" value="PRK00733.3-5"/>
    <property type="match status" value="1"/>
</dbReference>
<comment type="caution">
    <text evidence="9">Lacks conserved residue(s) required for the propagation of feature annotation.</text>
</comment>
<feature type="transmembrane region" description="Helical" evidence="9">
    <location>
        <begin position="405"/>
        <end position="426"/>
    </location>
</feature>
<comment type="similarity">
    <text evidence="9">Belongs to the H(+)-translocating pyrophosphatase (TC 3.A.10) family. K(+)-insensitive subfamily.</text>
</comment>